<protein>
    <recommendedName>
        <fullName evidence="10">Sodium/calcium exchanger membrane region domain-containing protein</fullName>
    </recommendedName>
</protein>
<evidence type="ECO:0000313" key="11">
    <source>
        <dbReference type="EMBL" id="VEL07344.1"/>
    </source>
</evidence>
<keyword evidence="5 9" id="KW-0812">Transmembrane</keyword>
<dbReference type="InterPro" id="IPR051171">
    <property type="entry name" value="CaCA"/>
</dbReference>
<dbReference type="Pfam" id="PF01699">
    <property type="entry name" value="Na_Ca_ex"/>
    <property type="match status" value="1"/>
</dbReference>
<dbReference type="EMBL" id="CAAALY010001534">
    <property type="protein sequence ID" value="VEL07344.1"/>
    <property type="molecule type" value="Genomic_DNA"/>
</dbReference>
<name>A0A3S4ZYF1_9PLAT</name>
<proteinExistence type="predicted"/>
<keyword evidence="6 9" id="KW-1133">Transmembrane helix</keyword>
<dbReference type="GO" id="GO:0098703">
    <property type="term" value="P:calcium ion import across plasma membrane"/>
    <property type="evidence" value="ECO:0007669"/>
    <property type="project" value="TreeGrafter"/>
</dbReference>
<feature type="domain" description="Sodium/calcium exchanger membrane region" evidence="10">
    <location>
        <begin position="2"/>
        <end position="142"/>
    </location>
</feature>
<dbReference type="OrthoDB" id="418484at2759"/>
<evidence type="ECO:0000256" key="9">
    <source>
        <dbReference type="SAM" id="Phobius"/>
    </source>
</evidence>
<evidence type="ECO:0000256" key="6">
    <source>
        <dbReference type="ARBA" id="ARBA00022989"/>
    </source>
</evidence>
<evidence type="ECO:0000256" key="1">
    <source>
        <dbReference type="ARBA" id="ARBA00004127"/>
    </source>
</evidence>
<keyword evidence="12" id="KW-1185">Reference proteome</keyword>
<keyword evidence="8 9" id="KW-0472">Membrane</keyword>
<comment type="caution">
    <text evidence="11">The sequence shown here is derived from an EMBL/GenBank/DDBJ whole genome shotgun (WGS) entry which is preliminary data.</text>
</comment>
<dbReference type="GO" id="GO:0098794">
    <property type="term" value="C:postsynapse"/>
    <property type="evidence" value="ECO:0007669"/>
    <property type="project" value="TreeGrafter"/>
</dbReference>
<feature type="transmembrane region" description="Helical" evidence="9">
    <location>
        <begin position="128"/>
        <end position="149"/>
    </location>
</feature>
<dbReference type="Gene3D" id="1.20.1420.30">
    <property type="entry name" value="NCX, central ion-binding region"/>
    <property type="match status" value="1"/>
</dbReference>
<keyword evidence="2" id="KW-0813">Transport</keyword>
<evidence type="ECO:0000256" key="5">
    <source>
        <dbReference type="ARBA" id="ARBA00022692"/>
    </source>
</evidence>
<keyword evidence="7" id="KW-0406">Ion transport</keyword>
<dbReference type="InterPro" id="IPR004836">
    <property type="entry name" value="Na_Ca_Ex"/>
</dbReference>
<gene>
    <name evidence="11" type="ORF">PXEA_LOCUS784</name>
</gene>
<keyword evidence="4" id="KW-0106">Calcium</keyword>
<evidence type="ECO:0000256" key="3">
    <source>
        <dbReference type="ARBA" id="ARBA00022449"/>
    </source>
</evidence>
<dbReference type="InterPro" id="IPR044880">
    <property type="entry name" value="NCX_ion-bd_dom_sf"/>
</dbReference>
<evidence type="ECO:0000259" key="10">
    <source>
        <dbReference type="Pfam" id="PF01699"/>
    </source>
</evidence>
<dbReference type="PANTHER" id="PTHR11878">
    <property type="entry name" value="SODIUM/CALCIUM EXCHANGER"/>
    <property type="match status" value="1"/>
</dbReference>
<keyword evidence="4" id="KW-0109">Calcium transport</keyword>
<evidence type="ECO:0000313" key="12">
    <source>
        <dbReference type="Proteomes" id="UP000784294"/>
    </source>
</evidence>
<sequence length="163" mass="17364">MANLLGCTANMKTAVTGITLVAVGTSLPDTFASRTAALQDETADNSIGNVNGSNSVNVFLGLGLPWILSSGYAALKGRQYCIYPENLTESVIVYLGCASLCLGILFCRRMAFGGELGGSRVTKWISGLLISFLWVGYVVFSILKVYGVITWSYDVPESTCLPD</sequence>
<dbReference type="GO" id="GO:0030424">
    <property type="term" value="C:axon"/>
    <property type="evidence" value="ECO:0007669"/>
    <property type="project" value="TreeGrafter"/>
</dbReference>
<comment type="subcellular location">
    <subcellularLocation>
        <location evidence="1">Endomembrane system</location>
        <topology evidence="1">Multi-pass membrane protein</topology>
    </subcellularLocation>
</comment>
<dbReference type="PRINTS" id="PR01259">
    <property type="entry name" value="NACAEXCHNGR"/>
</dbReference>
<feature type="transmembrane region" description="Helical" evidence="9">
    <location>
        <begin position="87"/>
        <end position="107"/>
    </location>
</feature>
<evidence type="ECO:0000256" key="2">
    <source>
        <dbReference type="ARBA" id="ARBA00022448"/>
    </source>
</evidence>
<evidence type="ECO:0000256" key="8">
    <source>
        <dbReference type="ARBA" id="ARBA00023136"/>
    </source>
</evidence>
<dbReference type="Proteomes" id="UP000784294">
    <property type="component" value="Unassembled WGS sequence"/>
</dbReference>
<evidence type="ECO:0000256" key="7">
    <source>
        <dbReference type="ARBA" id="ARBA00023065"/>
    </source>
</evidence>
<keyword evidence="3" id="KW-0050">Antiport</keyword>
<evidence type="ECO:0000256" key="4">
    <source>
        <dbReference type="ARBA" id="ARBA00022568"/>
    </source>
</evidence>
<feature type="transmembrane region" description="Helical" evidence="9">
    <location>
        <begin position="56"/>
        <end position="75"/>
    </location>
</feature>
<reference evidence="11" key="1">
    <citation type="submission" date="2018-11" db="EMBL/GenBank/DDBJ databases">
        <authorList>
            <consortium name="Pathogen Informatics"/>
        </authorList>
    </citation>
    <scope>NUCLEOTIDE SEQUENCE</scope>
</reference>
<organism evidence="11 12">
    <name type="scientific">Protopolystoma xenopodis</name>
    <dbReference type="NCBI Taxonomy" id="117903"/>
    <lineage>
        <taxon>Eukaryota</taxon>
        <taxon>Metazoa</taxon>
        <taxon>Spiralia</taxon>
        <taxon>Lophotrochozoa</taxon>
        <taxon>Platyhelminthes</taxon>
        <taxon>Monogenea</taxon>
        <taxon>Polyopisthocotylea</taxon>
        <taxon>Polystomatidea</taxon>
        <taxon>Polystomatidae</taxon>
        <taxon>Protopolystoma</taxon>
    </lineage>
</organism>
<dbReference type="AlphaFoldDB" id="A0A3S4ZYF1"/>
<dbReference type="PANTHER" id="PTHR11878:SF70">
    <property type="entry name" value="CALX-BETA DOMAIN-CONTAINING PROTEIN"/>
    <property type="match status" value="1"/>
</dbReference>
<dbReference type="GO" id="GO:0042383">
    <property type="term" value="C:sarcolemma"/>
    <property type="evidence" value="ECO:0007669"/>
    <property type="project" value="TreeGrafter"/>
</dbReference>
<dbReference type="GO" id="GO:0012505">
    <property type="term" value="C:endomembrane system"/>
    <property type="evidence" value="ECO:0007669"/>
    <property type="project" value="UniProtKB-SubCell"/>
</dbReference>
<dbReference type="GO" id="GO:0005432">
    <property type="term" value="F:calcium:sodium antiporter activity"/>
    <property type="evidence" value="ECO:0007669"/>
    <property type="project" value="InterPro"/>
</dbReference>
<accession>A0A3S4ZYF1</accession>
<dbReference type="InterPro" id="IPR004837">
    <property type="entry name" value="NaCa_Exmemb"/>
</dbReference>